<dbReference type="EMBL" id="JARKIF010000047">
    <property type="protein sequence ID" value="KAJ7607915.1"/>
    <property type="molecule type" value="Genomic_DNA"/>
</dbReference>
<keyword evidence="4" id="KW-0349">Heme</keyword>
<evidence type="ECO:0000256" key="5">
    <source>
        <dbReference type="ARBA" id="ARBA00022723"/>
    </source>
</evidence>
<dbReference type="InterPro" id="IPR001128">
    <property type="entry name" value="Cyt_P450"/>
</dbReference>
<name>A0AAD7FAB7_9AGAR</name>
<evidence type="ECO:0000256" key="2">
    <source>
        <dbReference type="ARBA" id="ARBA00005179"/>
    </source>
</evidence>
<dbReference type="GO" id="GO:0004497">
    <property type="term" value="F:monooxygenase activity"/>
    <property type="evidence" value="ECO:0007669"/>
    <property type="project" value="UniProtKB-KW"/>
</dbReference>
<evidence type="ECO:0000256" key="4">
    <source>
        <dbReference type="ARBA" id="ARBA00022617"/>
    </source>
</evidence>
<keyword evidence="8" id="KW-0503">Monooxygenase</keyword>
<evidence type="ECO:0000256" key="6">
    <source>
        <dbReference type="ARBA" id="ARBA00023002"/>
    </source>
</evidence>
<dbReference type="PANTHER" id="PTHR46300">
    <property type="entry name" value="P450, PUTATIVE (EUROFUNG)-RELATED-RELATED"/>
    <property type="match status" value="1"/>
</dbReference>
<keyword evidence="5" id="KW-0479">Metal-binding</keyword>
<evidence type="ECO:0000256" key="3">
    <source>
        <dbReference type="ARBA" id="ARBA00010617"/>
    </source>
</evidence>
<keyword evidence="7" id="KW-0408">Iron</keyword>
<proteinExistence type="inferred from homology"/>
<dbReference type="InterPro" id="IPR036396">
    <property type="entry name" value="Cyt_P450_sf"/>
</dbReference>
<dbReference type="PANTHER" id="PTHR46300:SF7">
    <property type="entry name" value="P450, PUTATIVE (EUROFUNG)-RELATED"/>
    <property type="match status" value="1"/>
</dbReference>
<comment type="cofactor">
    <cofactor evidence="1">
        <name>heme</name>
        <dbReference type="ChEBI" id="CHEBI:30413"/>
    </cofactor>
</comment>
<accession>A0AAD7FAB7</accession>
<evidence type="ECO:0000313" key="9">
    <source>
        <dbReference type="EMBL" id="KAJ7607915.1"/>
    </source>
</evidence>
<dbReference type="Gene3D" id="1.10.630.10">
    <property type="entry name" value="Cytochrome P450"/>
    <property type="match status" value="1"/>
</dbReference>
<dbReference type="GO" id="GO:0016705">
    <property type="term" value="F:oxidoreductase activity, acting on paired donors, with incorporation or reduction of molecular oxygen"/>
    <property type="evidence" value="ECO:0007669"/>
    <property type="project" value="InterPro"/>
</dbReference>
<evidence type="ECO:0000256" key="1">
    <source>
        <dbReference type="ARBA" id="ARBA00001971"/>
    </source>
</evidence>
<protein>
    <submittedName>
        <fullName evidence="9">Cytochrome P450</fullName>
    </submittedName>
</protein>
<dbReference type="Proteomes" id="UP001221142">
    <property type="component" value="Unassembled WGS sequence"/>
</dbReference>
<dbReference type="AlphaFoldDB" id="A0AAD7FAB7"/>
<keyword evidence="10" id="KW-1185">Reference proteome</keyword>
<keyword evidence="6" id="KW-0560">Oxidoreductase</keyword>
<dbReference type="Pfam" id="PF00067">
    <property type="entry name" value="p450"/>
    <property type="match status" value="1"/>
</dbReference>
<dbReference type="GO" id="GO:0020037">
    <property type="term" value="F:heme binding"/>
    <property type="evidence" value="ECO:0007669"/>
    <property type="project" value="InterPro"/>
</dbReference>
<dbReference type="InterPro" id="IPR002401">
    <property type="entry name" value="Cyt_P450_E_grp-I"/>
</dbReference>
<dbReference type="PRINTS" id="PR00463">
    <property type="entry name" value="EP450I"/>
</dbReference>
<evidence type="ECO:0000313" key="10">
    <source>
        <dbReference type="Proteomes" id="UP001221142"/>
    </source>
</evidence>
<comment type="caution">
    <text evidence="9">The sequence shown here is derived from an EMBL/GenBank/DDBJ whole genome shotgun (WGS) entry which is preliminary data.</text>
</comment>
<sequence length="202" mass="22293">MESAYGIDVLPQNDPYVNLAERAIHSIAYALVPGRFLVDSLPMLKYIPGWFPGAGFQRLAKEWKVLARDMMEKPYAEAKLKIASGNAPHSFTAIALKSLDDHDDKEYHESVIKGTAGTMYTAASDTTVSALITFFLAMLANPEAQKKAQAEIDSVIQRGHLPDFDDESSLPYVTALFMEVLRWQPATPIGESLDSLYHAVTS</sequence>
<evidence type="ECO:0000256" key="7">
    <source>
        <dbReference type="ARBA" id="ARBA00023004"/>
    </source>
</evidence>
<reference evidence="9" key="1">
    <citation type="submission" date="2023-03" db="EMBL/GenBank/DDBJ databases">
        <title>Massive genome expansion in bonnet fungi (Mycena s.s.) driven by repeated elements and novel gene families across ecological guilds.</title>
        <authorList>
            <consortium name="Lawrence Berkeley National Laboratory"/>
            <person name="Harder C.B."/>
            <person name="Miyauchi S."/>
            <person name="Viragh M."/>
            <person name="Kuo A."/>
            <person name="Thoen E."/>
            <person name="Andreopoulos B."/>
            <person name="Lu D."/>
            <person name="Skrede I."/>
            <person name="Drula E."/>
            <person name="Henrissat B."/>
            <person name="Morin E."/>
            <person name="Kohler A."/>
            <person name="Barry K."/>
            <person name="LaButti K."/>
            <person name="Morin E."/>
            <person name="Salamov A."/>
            <person name="Lipzen A."/>
            <person name="Mereny Z."/>
            <person name="Hegedus B."/>
            <person name="Baldrian P."/>
            <person name="Stursova M."/>
            <person name="Weitz H."/>
            <person name="Taylor A."/>
            <person name="Grigoriev I.V."/>
            <person name="Nagy L.G."/>
            <person name="Martin F."/>
            <person name="Kauserud H."/>
        </authorList>
    </citation>
    <scope>NUCLEOTIDE SEQUENCE</scope>
    <source>
        <strain evidence="9">9284</strain>
    </source>
</reference>
<organism evidence="9 10">
    <name type="scientific">Roridomyces roridus</name>
    <dbReference type="NCBI Taxonomy" id="1738132"/>
    <lineage>
        <taxon>Eukaryota</taxon>
        <taxon>Fungi</taxon>
        <taxon>Dikarya</taxon>
        <taxon>Basidiomycota</taxon>
        <taxon>Agaricomycotina</taxon>
        <taxon>Agaricomycetes</taxon>
        <taxon>Agaricomycetidae</taxon>
        <taxon>Agaricales</taxon>
        <taxon>Marasmiineae</taxon>
        <taxon>Mycenaceae</taxon>
        <taxon>Roridomyces</taxon>
    </lineage>
</organism>
<dbReference type="GO" id="GO:0005506">
    <property type="term" value="F:iron ion binding"/>
    <property type="evidence" value="ECO:0007669"/>
    <property type="project" value="InterPro"/>
</dbReference>
<gene>
    <name evidence="9" type="ORF">FB45DRAFT_763848</name>
</gene>
<comment type="pathway">
    <text evidence="2">Secondary metabolite biosynthesis.</text>
</comment>
<dbReference type="InterPro" id="IPR050364">
    <property type="entry name" value="Cytochrome_P450_fung"/>
</dbReference>
<dbReference type="SUPFAM" id="SSF48264">
    <property type="entry name" value="Cytochrome P450"/>
    <property type="match status" value="1"/>
</dbReference>
<evidence type="ECO:0000256" key="8">
    <source>
        <dbReference type="ARBA" id="ARBA00023033"/>
    </source>
</evidence>
<comment type="similarity">
    <text evidence="3">Belongs to the cytochrome P450 family.</text>
</comment>